<dbReference type="AlphaFoldDB" id="A0A845GIE1"/>
<organism evidence="2 3">
    <name type="scientific">Duganella vulcania</name>
    <dbReference type="NCBI Taxonomy" id="2692166"/>
    <lineage>
        <taxon>Bacteria</taxon>
        <taxon>Pseudomonadati</taxon>
        <taxon>Pseudomonadota</taxon>
        <taxon>Betaproteobacteria</taxon>
        <taxon>Burkholderiales</taxon>
        <taxon>Oxalobacteraceae</taxon>
        <taxon>Telluria group</taxon>
        <taxon>Duganella</taxon>
    </lineage>
</organism>
<accession>A0A845GIE1</accession>
<keyword evidence="1" id="KW-0732">Signal</keyword>
<reference evidence="2" key="1">
    <citation type="submission" date="2019-12" db="EMBL/GenBank/DDBJ databases">
        <title>Novel species isolated from a subtropical stream in China.</title>
        <authorList>
            <person name="Lu H."/>
        </authorList>
    </citation>
    <scope>NUCLEOTIDE SEQUENCE [LARGE SCALE GENOMIC DNA]</scope>
    <source>
        <strain evidence="2">FT81W</strain>
    </source>
</reference>
<evidence type="ECO:0000313" key="2">
    <source>
        <dbReference type="EMBL" id="MYM92828.1"/>
    </source>
</evidence>
<gene>
    <name evidence="2" type="ORF">GTP90_03010</name>
</gene>
<dbReference type="EMBL" id="WWCX01000001">
    <property type="protein sequence ID" value="MYM92828.1"/>
    <property type="molecule type" value="Genomic_DNA"/>
</dbReference>
<protein>
    <recommendedName>
        <fullName evidence="4">Lipoprotein</fullName>
    </recommendedName>
</protein>
<proteinExistence type="predicted"/>
<feature type="chain" id="PRO_5032974455" description="Lipoprotein" evidence="1">
    <location>
        <begin position="24"/>
        <end position="61"/>
    </location>
</feature>
<dbReference type="RefSeq" id="WP_161082081.1">
    <property type="nucleotide sequence ID" value="NZ_WWCX01000001.1"/>
</dbReference>
<feature type="signal peptide" evidence="1">
    <location>
        <begin position="1"/>
        <end position="23"/>
    </location>
</feature>
<sequence length="61" mass="6281">MSLPRFILVIVLLLASADLTGCATVPVRPSPNDSLCAYARAHRAPVAATCAASRATRVAAC</sequence>
<evidence type="ECO:0000313" key="3">
    <source>
        <dbReference type="Proteomes" id="UP000447355"/>
    </source>
</evidence>
<evidence type="ECO:0000256" key="1">
    <source>
        <dbReference type="SAM" id="SignalP"/>
    </source>
</evidence>
<evidence type="ECO:0008006" key="4">
    <source>
        <dbReference type="Google" id="ProtNLM"/>
    </source>
</evidence>
<name>A0A845GIE1_9BURK</name>
<comment type="caution">
    <text evidence="2">The sequence shown here is derived from an EMBL/GenBank/DDBJ whole genome shotgun (WGS) entry which is preliminary data.</text>
</comment>
<dbReference type="Proteomes" id="UP000447355">
    <property type="component" value="Unassembled WGS sequence"/>
</dbReference>